<comment type="cofactor">
    <cofactor evidence="7">
        <name>Zn(2+)</name>
        <dbReference type="ChEBI" id="CHEBI:29105"/>
    </cofactor>
    <text evidence="7">Binds 1 zinc ion.</text>
</comment>
<evidence type="ECO:0000256" key="3">
    <source>
        <dbReference type="ARBA" id="ARBA00022723"/>
    </source>
</evidence>
<dbReference type="GO" id="GO:0004222">
    <property type="term" value="F:metalloendopeptidase activity"/>
    <property type="evidence" value="ECO:0007669"/>
    <property type="project" value="InterPro"/>
</dbReference>
<dbReference type="InterPro" id="IPR024077">
    <property type="entry name" value="Neurolysin/TOP_dom2"/>
</dbReference>
<keyword evidence="4 7" id="KW-0378">Hydrolase</keyword>
<dbReference type="GO" id="GO:0006518">
    <property type="term" value="P:peptide metabolic process"/>
    <property type="evidence" value="ECO:0007669"/>
    <property type="project" value="TreeGrafter"/>
</dbReference>
<gene>
    <name evidence="9" type="ORF">VHEMI02761</name>
</gene>
<evidence type="ECO:0000313" key="9">
    <source>
        <dbReference type="EMBL" id="CEJ82712.1"/>
    </source>
</evidence>
<evidence type="ECO:0000256" key="7">
    <source>
        <dbReference type="RuleBase" id="RU003435"/>
    </source>
</evidence>
<proteinExistence type="inferred from homology"/>
<dbReference type="InterPro" id="IPR024079">
    <property type="entry name" value="MetalloPept_cat_dom_sf"/>
</dbReference>
<evidence type="ECO:0000313" key="10">
    <source>
        <dbReference type="Proteomes" id="UP000039046"/>
    </source>
</evidence>
<dbReference type="Gene3D" id="3.40.390.10">
    <property type="entry name" value="Collagenase (Catalytic Domain)"/>
    <property type="match status" value="1"/>
</dbReference>
<dbReference type="GO" id="GO:0005758">
    <property type="term" value="C:mitochondrial intermembrane space"/>
    <property type="evidence" value="ECO:0007669"/>
    <property type="project" value="TreeGrafter"/>
</dbReference>
<keyword evidence="5 7" id="KW-0862">Zinc</keyword>
<evidence type="ECO:0000256" key="4">
    <source>
        <dbReference type="ARBA" id="ARBA00022801"/>
    </source>
</evidence>
<dbReference type="PANTHER" id="PTHR11804">
    <property type="entry name" value="PROTEASE M3 THIMET OLIGOPEPTIDASE-RELATED"/>
    <property type="match status" value="1"/>
</dbReference>
<dbReference type="SUPFAM" id="SSF55486">
    <property type="entry name" value="Metalloproteases ('zincins'), catalytic domain"/>
    <property type="match status" value="1"/>
</dbReference>
<dbReference type="InterPro" id="IPR045090">
    <property type="entry name" value="Pept_M3A_M3B"/>
</dbReference>
<evidence type="ECO:0000259" key="8">
    <source>
        <dbReference type="Pfam" id="PF01432"/>
    </source>
</evidence>
<evidence type="ECO:0000256" key="6">
    <source>
        <dbReference type="ARBA" id="ARBA00023049"/>
    </source>
</evidence>
<dbReference type="OrthoDB" id="534666at2759"/>
<dbReference type="GO" id="GO:0006508">
    <property type="term" value="P:proteolysis"/>
    <property type="evidence" value="ECO:0007669"/>
    <property type="project" value="UniProtKB-KW"/>
</dbReference>
<dbReference type="GO" id="GO:0046872">
    <property type="term" value="F:metal ion binding"/>
    <property type="evidence" value="ECO:0007669"/>
    <property type="project" value="UniProtKB-UniRule"/>
</dbReference>
<dbReference type="AlphaFoldDB" id="A0A0A1T8X0"/>
<dbReference type="STRING" id="1531966.A0A0A1T8X0"/>
<dbReference type="CDD" id="cd06455">
    <property type="entry name" value="M3A_TOP"/>
    <property type="match status" value="1"/>
</dbReference>
<keyword evidence="3 7" id="KW-0479">Metal-binding</keyword>
<evidence type="ECO:0000256" key="2">
    <source>
        <dbReference type="ARBA" id="ARBA00022670"/>
    </source>
</evidence>
<dbReference type="EMBL" id="CDHN01000001">
    <property type="protein sequence ID" value="CEJ82712.1"/>
    <property type="molecule type" value="Genomic_DNA"/>
</dbReference>
<sequence length="600" mass="69427">MAAEASPQLLPIFIDTPKSNEAQIDASNTARRQFLDEIQSSQTLETVTFQNSLEAITQQSDVASLLTRKILFYSKVSPDPNIRASSRKAGQTIRSFNNESVNSFEIFEIIRTLYNKRHNITLNTEEDMRLLQLRYREYTLDGFGLVPGSTEQSRLREIKTRITTLKDSFKRNLNEENGYILFTPEELAGVSNDVLHGLKTEKGKLRVTFKNHHFQAVLRYAKLPNTRKAYLIAAENKCTQNTAIFRETLCLRQEMAQILGYESYANLVVQDLMAPDTTRVEEFIKDMQHRLTPLAERELDRLKDLKEQEFSSNGWQHDGKFYLWDQRYYKRLLFETEYQVDELQVSEYFTLERTVEVMLRIFEVAMGFVFIQLNDKTKALLSPTGKAEDVVWHEDNIIYSVWDEDGASFLGYLYMDLHPREGKYSHCCNTNFQPGFTRRDGSRQYPVTALICNFSPPTEGKPSLLKHHEVITLFHELGHGIHSLAAKTKYARFHGTAVEWDFVEAPSQMLESWCWLPSVLRSLSSHWETGEQIPDDLVQRLVATEKVNQAIDRLIDLHYSLFDYACHSPTTPEEVAKIDPCTLFNSIRESTTMMRGLENR</sequence>
<feature type="domain" description="Peptidase M3A/M3B catalytic" evidence="8">
    <location>
        <begin position="218"/>
        <end position="590"/>
    </location>
</feature>
<organism evidence="9 10">
    <name type="scientific">[Torrubiella] hemipterigena</name>
    <dbReference type="NCBI Taxonomy" id="1531966"/>
    <lineage>
        <taxon>Eukaryota</taxon>
        <taxon>Fungi</taxon>
        <taxon>Dikarya</taxon>
        <taxon>Ascomycota</taxon>
        <taxon>Pezizomycotina</taxon>
        <taxon>Sordariomycetes</taxon>
        <taxon>Hypocreomycetidae</taxon>
        <taxon>Hypocreales</taxon>
        <taxon>Clavicipitaceae</taxon>
        <taxon>Clavicipitaceae incertae sedis</taxon>
        <taxon>'Torrubiella' clade</taxon>
    </lineage>
</organism>
<dbReference type="Proteomes" id="UP000039046">
    <property type="component" value="Unassembled WGS sequence"/>
</dbReference>
<reference evidence="9 10" key="1">
    <citation type="journal article" date="2015" name="Genome Announc.">
        <title>Draft Genome Sequence and Gene Annotation of the Entomopathogenic Fungus Verticillium hemipterigenum.</title>
        <authorList>
            <person name="Horn F."/>
            <person name="Habel A."/>
            <person name="Scharf D.H."/>
            <person name="Dworschak J."/>
            <person name="Brakhage A.A."/>
            <person name="Guthke R."/>
            <person name="Hertweck C."/>
            <person name="Linde J."/>
        </authorList>
    </citation>
    <scope>NUCLEOTIDE SEQUENCE [LARGE SCALE GENOMIC DNA]</scope>
</reference>
<dbReference type="HOGENOM" id="CLU_001805_1_1_1"/>
<evidence type="ECO:0000256" key="1">
    <source>
        <dbReference type="ARBA" id="ARBA00006040"/>
    </source>
</evidence>
<name>A0A0A1T8X0_9HYPO</name>
<dbReference type="InterPro" id="IPR024080">
    <property type="entry name" value="Neurolysin/TOP_N"/>
</dbReference>
<keyword evidence="6 7" id="KW-0482">Metalloprotease</keyword>
<dbReference type="Gene3D" id="1.10.1370.10">
    <property type="entry name" value="Neurolysin, domain 3"/>
    <property type="match status" value="1"/>
</dbReference>
<keyword evidence="10" id="KW-1185">Reference proteome</keyword>
<dbReference type="InterPro" id="IPR001567">
    <property type="entry name" value="Pept_M3A_M3B_dom"/>
</dbReference>
<dbReference type="FunFam" id="3.40.390.10:FF:000074">
    <property type="entry name" value="Metalloprotease"/>
    <property type="match status" value="1"/>
</dbReference>
<evidence type="ECO:0000256" key="5">
    <source>
        <dbReference type="ARBA" id="ARBA00022833"/>
    </source>
</evidence>
<dbReference type="Pfam" id="PF01432">
    <property type="entry name" value="Peptidase_M3"/>
    <property type="match status" value="1"/>
</dbReference>
<dbReference type="Gene3D" id="1.20.1050.40">
    <property type="entry name" value="Endopeptidase. Chain P, domain 1"/>
    <property type="match status" value="1"/>
</dbReference>
<dbReference type="PANTHER" id="PTHR11804:SF84">
    <property type="entry name" value="SACCHAROLYSIN"/>
    <property type="match status" value="1"/>
</dbReference>
<comment type="similarity">
    <text evidence="1 7">Belongs to the peptidase M3 family.</text>
</comment>
<protein>
    <recommendedName>
        <fullName evidence="8">Peptidase M3A/M3B catalytic domain-containing protein</fullName>
    </recommendedName>
</protein>
<keyword evidence="2 7" id="KW-0645">Protease</keyword>
<accession>A0A0A1T8X0</accession>